<evidence type="ECO:0000313" key="7">
    <source>
        <dbReference type="EMBL" id="MCP8970360.1"/>
    </source>
</evidence>
<name>A0AA42BQJ4_9BACI</name>
<dbReference type="Gene3D" id="3.40.50.1450">
    <property type="entry name" value="HybD-like"/>
    <property type="match status" value="1"/>
</dbReference>
<dbReference type="FunFam" id="3.40.50.1450:FF:000002">
    <property type="entry name" value="Hydrogenase 1 maturation protease"/>
    <property type="match status" value="1"/>
</dbReference>
<evidence type="ECO:0000256" key="4">
    <source>
        <dbReference type="ARBA" id="ARBA00022723"/>
    </source>
</evidence>
<dbReference type="InterPro" id="IPR000671">
    <property type="entry name" value="Peptidase_A31"/>
</dbReference>
<dbReference type="Pfam" id="PF01750">
    <property type="entry name" value="HycI"/>
    <property type="match status" value="1"/>
</dbReference>
<dbReference type="SUPFAM" id="SSF53163">
    <property type="entry name" value="HybD-like"/>
    <property type="match status" value="1"/>
</dbReference>
<organism evidence="7 8">
    <name type="scientific">Ectobacillus ponti</name>
    <dbReference type="NCBI Taxonomy" id="2961894"/>
    <lineage>
        <taxon>Bacteria</taxon>
        <taxon>Bacillati</taxon>
        <taxon>Bacillota</taxon>
        <taxon>Bacilli</taxon>
        <taxon>Bacillales</taxon>
        <taxon>Bacillaceae</taxon>
        <taxon>Ectobacillus</taxon>
    </lineage>
</organism>
<proteinExistence type="inferred from homology"/>
<keyword evidence="6" id="KW-0378">Hydrolase</keyword>
<reference evidence="7" key="1">
    <citation type="submission" date="2022-07" db="EMBL/GenBank/DDBJ databases">
        <authorList>
            <person name="Li W.-J."/>
            <person name="Deng Q.-Q."/>
        </authorList>
    </citation>
    <scope>NUCLEOTIDE SEQUENCE</scope>
    <source>
        <strain evidence="7">SYSU M60031</strain>
    </source>
</reference>
<comment type="similarity">
    <text evidence="1">Belongs to the peptidase A31 family.</text>
</comment>
<evidence type="ECO:0000256" key="5">
    <source>
        <dbReference type="ARBA" id="ARBA00022750"/>
    </source>
</evidence>
<dbReference type="PANTHER" id="PTHR30302">
    <property type="entry name" value="HYDROGENASE 1 MATURATION PROTEASE"/>
    <property type="match status" value="1"/>
</dbReference>
<evidence type="ECO:0000256" key="2">
    <source>
        <dbReference type="ARBA" id="ARBA00022596"/>
    </source>
</evidence>
<keyword evidence="4" id="KW-0479">Metal-binding</keyword>
<keyword evidence="3" id="KW-0645">Protease</keyword>
<dbReference type="GO" id="GO:0046872">
    <property type="term" value="F:metal ion binding"/>
    <property type="evidence" value="ECO:0007669"/>
    <property type="project" value="UniProtKB-KW"/>
</dbReference>
<keyword evidence="5" id="KW-0064">Aspartyl protease</keyword>
<dbReference type="GO" id="GO:0004190">
    <property type="term" value="F:aspartic-type endopeptidase activity"/>
    <property type="evidence" value="ECO:0007669"/>
    <property type="project" value="UniProtKB-KW"/>
</dbReference>
<evidence type="ECO:0000256" key="1">
    <source>
        <dbReference type="ARBA" id="ARBA00006814"/>
    </source>
</evidence>
<gene>
    <name evidence="7" type="ORF">NK662_17705</name>
</gene>
<evidence type="ECO:0000256" key="3">
    <source>
        <dbReference type="ARBA" id="ARBA00022670"/>
    </source>
</evidence>
<keyword evidence="2" id="KW-0533">Nickel</keyword>
<sequence>MTSKHITVLGIGNLLYSDEGVGVQVLPQIEKRLARLPVDIVEGSTDGMRLLSVIEESDYLVIIDAMNAGMKPGTIVRIEGEEIPSYFGVKMSIHQLGFQEVLFAARLLEQLPKQMVMYGVQPDSLEFGLELSPIVQGTLPRLAACVEEEVQQWLKNS</sequence>
<dbReference type="AlphaFoldDB" id="A0AA42BQJ4"/>
<dbReference type="GO" id="GO:0016485">
    <property type="term" value="P:protein processing"/>
    <property type="evidence" value="ECO:0007669"/>
    <property type="project" value="TreeGrafter"/>
</dbReference>
<keyword evidence="8" id="KW-1185">Reference proteome</keyword>
<comment type="caution">
    <text evidence="7">The sequence shown here is derived from an EMBL/GenBank/DDBJ whole genome shotgun (WGS) entry which is preliminary data.</text>
</comment>
<accession>A0AA42BQJ4</accession>
<dbReference type="EMBL" id="JANCLT010000011">
    <property type="protein sequence ID" value="MCP8970360.1"/>
    <property type="molecule type" value="Genomic_DNA"/>
</dbReference>
<dbReference type="PANTHER" id="PTHR30302:SF1">
    <property type="entry name" value="HYDROGENASE 2 MATURATION PROTEASE"/>
    <property type="match status" value="1"/>
</dbReference>
<protein>
    <submittedName>
        <fullName evidence="7">HyaD/HybD family hydrogenase maturation endopeptidase</fullName>
    </submittedName>
</protein>
<evidence type="ECO:0000313" key="8">
    <source>
        <dbReference type="Proteomes" id="UP001156102"/>
    </source>
</evidence>
<dbReference type="CDD" id="cd06062">
    <property type="entry name" value="H2MP_MemB-H2up"/>
    <property type="match status" value="1"/>
</dbReference>
<dbReference type="GO" id="GO:0008047">
    <property type="term" value="F:enzyme activator activity"/>
    <property type="evidence" value="ECO:0007669"/>
    <property type="project" value="InterPro"/>
</dbReference>
<dbReference type="NCBIfam" id="TIGR00072">
    <property type="entry name" value="hydrog_prot"/>
    <property type="match status" value="1"/>
</dbReference>
<evidence type="ECO:0000256" key="6">
    <source>
        <dbReference type="ARBA" id="ARBA00022801"/>
    </source>
</evidence>
<dbReference type="RefSeq" id="WP_254760281.1">
    <property type="nucleotide sequence ID" value="NZ_JANCLT010000011.1"/>
</dbReference>
<dbReference type="InterPro" id="IPR023430">
    <property type="entry name" value="Pept_HybD-like_dom_sf"/>
</dbReference>
<dbReference type="PRINTS" id="PR00446">
    <property type="entry name" value="HYDRGNUPTAKE"/>
</dbReference>
<dbReference type="Proteomes" id="UP001156102">
    <property type="component" value="Unassembled WGS sequence"/>
</dbReference>